<evidence type="ECO:0000256" key="5">
    <source>
        <dbReference type="ARBA" id="ARBA00026071"/>
    </source>
</evidence>
<name>A0A9N9RL82_9DIPT</name>
<keyword evidence="1 6" id="KW-0963">Cytoplasm</keyword>
<evidence type="ECO:0000256" key="2">
    <source>
        <dbReference type="ARBA" id="ARBA00022942"/>
    </source>
</evidence>
<dbReference type="Proteomes" id="UP001153620">
    <property type="component" value="Chromosome 1"/>
</dbReference>
<dbReference type="InterPro" id="IPR023333">
    <property type="entry name" value="Proteasome_suB-type"/>
</dbReference>
<dbReference type="GO" id="GO:0005634">
    <property type="term" value="C:nucleus"/>
    <property type="evidence" value="ECO:0007669"/>
    <property type="project" value="UniProtKB-SubCell"/>
</dbReference>
<dbReference type="GO" id="GO:0019774">
    <property type="term" value="C:proteasome core complex, beta-subunit complex"/>
    <property type="evidence" value="ECO:0007669"/>
    <property type="project" value="UniProtKB-UniRule"/>
</dbReference>
<dbReference type="InterPro" id="IPR016050">
    <property type="entry name" value="Proteasome_bsu_CS"/>
</dbReference>
<dbReference type="PANTHER" id="PTHR32194">
    <property type="entry name" value="METALLOPROTEASE TLDD"/>
    <property type="match status" value="1"/>
</dbReference>
<dbReference type="PANTHER" id="PTHR32194:SF6">
    <property type="entry name" value="PROTEASOME SUBUNIT BETA"/>
    <property type="match status" value="1"/>
</dbReference>
<evidence type="ECO:0000313" key="7">
    <source>
        <dbReference type="EMBL" id="CAG9800317.1"/>
    </source>
</evidence>
<protein>
    <recommendedName>
        <fullName evidence="6">Proteasome subunit beta</fullName>
    </recommendedName>
</protein>
<keyword evidence="8" id="KW-1185">Reference proteome</keyword>
<dbReference type="EMBL" id="OU895877">
    <property type="protein sequence ID" value="CAG9800317.1"/>
    <property type="molecule type" value="Genomic_DNA"/>
</dbReference>
<keyword evidence="2 6" id="KW-0647">Proteasome</keyword>
<dbReference type="SUPFAM" id="SSF56235">
    <property type="entry name" value="N-terminal nucleophile aminohydrolases (Ntn hydrolases)"/>
    <property type="match status" value="1"/>
</dbReference>
<evidence type="ECO:0000256" key="4">
    <source>
        <dbReference type="ARBA" id="ARBA00024953"/>
    </source>
</evidence>
<dbReference type="GO" id="GO:0005737">
    <property type="term" value="C:cytoplasm"/>
    <property type="evidence" value="ECO:0007669"/>
    <property type="project" value="UniProtKB-SubCell"/>
</dbReference>
<proteinExistence type="inferred from homology"/>
<dbReference type="Pfam" id="PF00227">
    <property type="entry name" value="Proteasome"/>
    <property type="match status" value="1"/>
</dbReference>
<dbReference type="Gene3D" id="3.60.20.10">
    <property type="entry name" value="Glutamine Phosphoribosylpyrophosphate, subunit 1, domain 1"/>
    <property type="match status" value="1"/>
</dbReference>
<dbReference type="InterPro" id="IPR001353">
    <property type="entry name" value="Proteasome_sua/b"/>
</dbReference>
<organism evidence="7 8">
    <name type="scientific">Chironomus riparius</name>
    <dbReference type="NCBI Taxonomy" id="315576"/>
    <lineage>
        <taxon>Eukaryota</taxon>
        <taxon>Metazoa</taxon>
        <taxon>Ecdysozoa</taxon>
        <taxon>Arthropoda</taxon>
        <taxon>Hexapoda</taxon>
        <taxon>Insecta</taxon>
        <taxon>Pterygota</taxon>
        <taxon>Neoptera</taxon>
        <taxon>Endopterygota</taxon>
        <taxon>Diptera</taxon>
        <taxon>Nematocera</taxon>
        <taxon>Chironomoidea</taxon>
        <taxon>Chironomidae</taxon>
        <taxon>Chironominae</taxon>
        <taxon>Chironomus</taxon>
    </lineage>
</organism>
<comment type="similarity">
    <text evidence="6">Belongs to the peptidase T1B family.</text>
</comment>
<dbReference type="InterPro" id="IPR029055">
    <property type="entry name" value="Ntn_hydrolases_N"/>
</dbReference>
<accession>A0A9N9RL82</accession>
<evidence type="ECO:0000256" key="1">
    <source>
        <dbReference type="ARBA" id="ARBA00022490"/>
    </source>
</evidence>
<sequence length="258" mass="29348">MSNNGINFTPLWNNGPVPGNFYNFPQNQVKSNSIDDFGVQRNSGPITTGTSIVAVRYDKGVIIAGDKLVSYGNLARYHNVDRVFKINEYITLGMSGDYADFQFIKQYIDENILADFSMDDKITLKPKDLFTWLTRILYNRRSRFNPLWLDMVVGGMQTESEPFLGHINVRGRAYTNDVISTGYGTHLALPLLREYSEKGPLDEAKALELVKTCMEVLYYRDCRGYPKYSQANINDKGCTVTDQLVKENWDLALSIKGY</sequence>
<evidence type="ECO:0000256" key="6">
    <source>
        <dbReference type="PIRNR" id="PIRNR001213"/>
    </source>
</evidence>
<dbReference type="OrthoDB" id="7854943at2759"/>
<dbReference type="AlphaFoldDB" id="A0A9N9RL82"/>
<evidence type="ECO:0000313" key="8">
    <source>
        <dbReference type="Proteomes" id="UP001153620"/>
    </source>
</evidence>
<dbReference type="PIRSF" id="PIRSF001213">
    <property type="entry name" value="Psome_endopept_beta"/>
    <property type="match status" value="1"/>
</dbReference>
<gene>
    <name evidence="7" type="ORF">CHIRRI_LOCUS3265</name>
</gene>
<dbReference type="InterPro" id="IPR016295">
    <property type="entry name" value="Proteasome_beta4"/>
</dbReference>
<comment type="subunit">
    <text evidence="5">The 26S proteasome consists of a 20S proteasome core and two 19S regulatory subunits. The 20S proteasome core is composed of 28 subunits that are arranged in four stacked rings, resulting in a barrel-shaped structure. The two end rings are each formed by seven alpha subunits, and the two central rings are each formed by seven beta subunits. The catalytic chamber with the active sites is on the inside of the barrel.</text>
</comment>
<evidence type="ECO:0000256" key="3">
    <source>
        <dbReference type="ARBA" id="ARBA00023242"/>
    </source>
</evidence>
<reference evidence="7" key="2">
    <citation type="submission" date="2022-10" db="EMBL/GenBank/DDBJ databases">
        <authorList>
            <consortium name="ENA_rothamsted_submissions"/>
            <consortium name="culmorum"/>
            <person name="King R."/>
        </authorList>
    </citation>
    <scope>NUCLEOTIDE SEQUENCE</scope>
</reference>
<dbReference type="PROSITE" id="PS00854">
    <property type="entry name" value="PROTEASOME_BETA_1"/>
    <property type="match status" value="1"/>
</dbReference>
<keyword evidence="3 6" id="KW-0539">Nucleus</keyword>
<reference evidence="7" key="1">
    <citation type="submission" date="2022-01" db="EMBL/GenBank/DDBJ databases">
        <authorList>
            <person name="King R."/>
        </authorList>
    </citation>
    <scope>NUCLEOTIDE SEQUENCE</scope>
</reference>
<dbReference type="GO" id="GO:0051603">
    <property type="term" value="P:proteolysis involved in protein catabolic process"/>
    <property type="evidence" value="ECO:0007669"/>
    <property type="project" value="InterPro"/>
</dbReference>
<comment type="subcellular location">
    <subcellularLocation>
        <location evidence="6">Cytoplasm</location>
    </subcellularLocation>
    <subcellularLocation>
        <location evidence="6">Nucleus</location>
    </subcellularLocation>
</comment>
<dbReference type="CDD" id="cd03760">
    <property type="entry name" value="proteasome_beta_type_4"/>
    <property type="match status" value="1"/>
</dbReference>
<comment type="function">
    <text evidence="4">Non-catalytic component of the proteasome, a multicatalytic proteinase complex which is characterized by its ability to cleave peptides with Arg, Phe, Tyr, Leu, and Glu adjacent to the leaving group at neutral or slightly basic pH. The proteasome has an ATP-dependent proteolytic activity.</text>
</comment>